<gene>
    <name evidence="1" type="ORF">Patl1_11831</name>
</gene>
<reference evidence="2" key="1">
    <citation type="journal article" date="2023" name="G3 (Bethesda)">
        <title>Genome assembly and association tests identify interacting loci associated with vigor, precocity, and sex in interspecific pistachio rootstocks.</title>
        <authorList>
            <person name="Palmer W."/>
            <person name="Jacygrad E."/>
            <person name="Sagayaradj S."/>
            <person name="Cavanaugh K."/>
            <person name="Han R."/>
            <person name="Bertier L."/>
            <person name="Beede B."/>
            <person name="Kafkas S."/>
            <person name="Golino D."/>
            <person name="Preece J."/>
            <person name="Michelmore R."/>
        </authorList>
    </citation>
    <scope>NUCLEOTIDE SEQUENCE [LARGE SCALE GENOMIC DNA]</scope>
</reference>
<evidence type="ECO:0000313" key="1">
    <source>
        <dbReference type="EMBL" id="KAJ0080687.1"/>
    </source>
</evidence>
<keyword evidence="2" id="KW-1185">Reference proteome</keyword>
<accession>A0ACC1A0X9</accession>
<evidence type="ECO:0000313" key="2">
    <source>
        <dbReference type="Proteomes" id="UP001164250"/>
    </source>
</evidence>
<dbReference type="EMBL" id="CM047908">
    <property type="protein sequence ID" value="KAJ0080687.1"/>
    <property type="molecule type" value="Genomic_DNA"/>
</dbReference>
<organism evidence="1 2">
    <name type="scientific">Pistacia atlantica</name>
    <dbReference type="NCBI Taxonomy" id="434234"/>
    <lineage>
        <taxon>Eukaryota</taxon>
        <taxon>Viridiplantae</taxon>
        <taxon>Streptophyta</taxon>
        <taxon>Embryophyta</taxon>
        <taxon>Tracheophyta</taxon>
        <taxon>Spermatophyta</taxon>
        <taxon>Magnoliopsida</taxon>
        <taxon>eudicotyledons</taxon>
        <taxon>Gunneridae</taxon>
        <taxon>Pentapetalae</taxon>
        <taxon>rosids</taxon>
        <taxon>malvids</taxon>
        <taxon>Sapindales</taxon>
        <taxon>Anacardiaceae</taxon>
        <taxon>Pistacia</taxon>
    </lineage>
</organism>
<sequence length="210" mass="23677">MASAQIKLPHNFDAILKRADSKVDKSSDKLKNHLVGGISMDNQKMRFLADCETSKNTFWIYARGMDITSGDDKNCWNWTFMKDDDVNAHVQVAELLGVTDLSLKAQFETELLSPNTHYEVAFVLMMKKKSEGFDQGHQVTLSLVIPDGSEQTRKEDLSKMTKNEWKQIRIGAFKTSDDMEGSMEISLSESGSQTKKGLVVQKIVIRPIVK</sequence>
<proteinExistence type="predicted"/>
<protein>
    <submittedName>
        <fullName evidence="1">Uncharacterized protein</fullName>
    </submittedName>
</protein>
<name>A0ACC1A0X9_9ROSI</name>
<dbReference type="Proteomes" id="UP001164250">
    <property type="component" value="Chromosome 12"/>
</dbReference>
<comment type="caution">
    <text evidence="1">The sequence shown here is derived from an EMBL/GenBank/DDBJ whole genome shotgun (WGS) entry which is preliminary data.</text>
</comment>